<dbReference type="EMBL" id="JAHRHJ020000003">
    <property type="protein sequence ID" value="KAH9323530.1"/>
    <property type="molecule type" value="Genomic_DNA"/>
</dbReference>
<feature type="compositionally biased region" description="Basic and acidic residues" evidence="1">
    <location>
        <begin position="34"/>
        <end position="57"/>
    </location>
</feature>
<feature type="region of interest" description="Disordered" evidence="1">
    <location>
        <begin position="25"/>
        <end position="133"/>
    </location>
</feature>
<proteinExistence type="predicted"/>
<organism evidence="2 3">
    <name type="scientific">Taxus chinensis</name>
    <name type="common">Chinese yew</name>
    <name type="synonym">Taxus wallichiana var. chinensis</name>
    <dbReference type="NCBI Taxonomy" id="29808"/>
    <lineage>
        <taxon>Eukaryota</taxon>
        <taxon>Viridiplantae</taxon>
        <taxon>Streptophyta</taxon>
        <taxon>Embryophyta</taxon>
        <taxon>Tracheophyta</taxon>
        <taxon>Spermatophyta</taxon>
        <taxon>Pinopsida</taxon>
        <taxon>Pinidae</taxon>
        <taxon>Conifers II</taxon>
        <taxon>Cupressales</taxon>
        <taxon>Taxaceae</taxon>
        <taxon>Taxus</taxon>
    </lineage>
</organism>
<feature type="non-terminal residue" evidence="2">
    <location>
        <position position="209"/>
    </location>
</feature>
<dbReference type="Proteomes" id="UP000824469">
    <property type="component" value="Unassembled WGS sequence"/>
</dbReference>
<evidence type="ECO:0000313" key="2">
    <source>
        <dbReference type="EMBL" id="KAH9323530.1"/>
    </source>
</evidence>
<evidence type="ECO:0000313" key="3">
    <source>
        <dbReference type="Proteomes" id="UP000824469"/>
    </source>
</evidence>
<reference evidence="2 3" key="1">
    <citation type="journal article" date="2021" name="Nat. Plants">
        <title>The Taxus genome provides insights into paclitaxel biosynthesis.</title>
        <authorList>
            <person name="Xiong X."/>
            <person name="Gou J."/>
            <person name="Liao Q."/>
            <person name="Li Y."/>
            <person name="Zhou Q."/>
            <person name="Bi G."/>
            <person name="Li C."/>
            <person name="Du R."/>
            <person name="Wang X."/>
            <person name="Sun T."/>
            <person name="Guo L."/>
            <person name="Liang H."/>
            <person name="Lu P."/>
            <person name="Wu Y."/>
            <person name="Zhang Z."/>
            <person name="Ro D.K."/>
            <person name="Shang Y."/>
            <person name="Huang S."/>
            <person name="Yan J."/>
        </authorList>
    </citation>
    <scope>NUCLEOTIDE SEQUENCE [LARGE SCALE GENOMIC DNA]</scope>
    <source>
        <strain evidence="2">Ta-2019</strain>
    </source>
</reference>
<evidence type="ECO:0000256" key="1">
    <source>
        <dbReference type="SAM" id="MobiDB-lite"/>
    </source>
</evidence>
<keyword evidence="3" id="KW-1185">Reference proteome</keyword>
<feature type="compositionally biased region" description="Acidic residues" evidence="1">
    <location>
        <begin position="107"/>
        <end position="116"/>
    </location>
</feature>
<dbReference type="AlphaFoldDB" id="A0AA38GKM8"/>
<accession>A0AA38GKM8</accession>
<protein>
    <submittedName>
        <fullName evidence="2">Uncharacterized protein</fullName>
    </submittedName>
</protein>
<feature type="compositionally biased region" description="Polar residues" evidence="1">
    <location>
        <begin position="166"/>
        <end position="178"/>
    </location>
</feature>
<sequence length="209" mass="23109">PTCPLEQQNEEFDLTNFMLEEEFNQEQDCLQTLEKGEAAPNPKEEENNLAVEEKSADPRALSTKQVTEEPSVLLSTSSLSSSSTEKEFDLSNSILESEGNHGGQVADQEDTMEEVEHEQRDNNEAVYLSDLEDCFDGEEPVELSPFSLSSSTFQTLEPAAMKESFHLQQPASYSSSLGSRLEDLNLPCSSSEEEKGQKNPTISSTSSIQ</sequence>
<gene>
    <name evidence="2" type="ORF">KI387_018169</name>
</gene>
<comment type="caution">
    <text evidence="2">The sequence shown here is derived from an EMBL/GenBank/DDBJ whole genome shotgun (WGS) entry which is preliminary data.</text>
</comment>
<name>A0AA38GKM8_TAXCH</name>
<feature type="compositionally biased region" description="Polar residues" evidence="1">
    <location>
        <begin position="198"/>
        <end position="209"/>
    </location>
</feature>
<feature type="region of interest" description="Disordered" evidence="1">
    <location>
        <begin position="166"/>
        <end position="209"/>
    </location>
</feature>
<feature type="compositionally biased region" description="Low complexity" evidence="1">
    <location>
        <begin position="68"/>
        <end position="83"/>
    </location>
</feature>
<feature type="non-terminal residue" evidence="2">
    <location>
        <position position="1"/>
    </location>
</feature>